<dbReference type="Pfam" id="PF00041">
    <property type="entry name" value="fn3"/>
    <property type="match status" value="3"/>
</dbReference>
<keyword evidence="6" id="KW-0175">Coiled coil</keyword>
<dbReference type="SUPFAM" id="SSF49265">
    <property type="entry name" value="Fibronectin type III"/>
    <property type="match status" value="2"/>
</dbReference>
<keyword evidence="1" id="KW-0732">Signal</keyword>
<keyword evidence="7" id="KW-0472">Membrane</keyword>
<accession>A0A6P8I9D7</accession>
<feature type="domain" description="Fibronectin type-III" evidence="8">
    <location>
        <begin position="177"/>
        <end position="274"/>
    </location>
</feature>
<dbReference type="Gene3D" id="2.60.40.10">
    <property type="entry name" value="Immunoglobulins"/>
    <property type="match status" value="3"/>
</dbReference>
<evidence type="ECO:0000256" key="4">
    <source>
        <dbReference type="ARBA" id="ARBA00023170"/>
    </source>
</evidence>
<dbReference type="PANTHER" id="PTHR23036:SF151">
    <property type="entry name" value="FIBRONECTIN TYPE-III DOMAIN-CONTAINING PROTEIN"/>
    <property type="match status" value="1"/>
</dbReference>
<dbReference type="InParanoid" id="A0A6P8I9D7"/>
<sequence>MKDKISFNAKQAYAIESNVIYTEVLSHRNGSIISTFNLSYSGIDSIQVVQLLESIEWRGLFGVLPAQILTIIPDVVPIAPPTITYVSNSSSTSILLKWTQVSDVNVVGYAAFYKEEGKTFLPGNVKTVPASDQLMDVSGLKKYTNYSLVLLASSSKGNGIPSIFVNSSTDEDVPSKPPGNFKVVIQSSTSFLITWEAIAQEFVHGILLGYNVTFIKHGWDNERTPMYKIVEPGTHTLTLEDLGKFTTFTISACGFTSKGCGVPTSQVTAQTSEDVPSMPPQNFQAINLTSENSITLTWNLVPREHINGILVGYVIRYQQTSAADEKVKTGDIKTRYLGPGTRNIVFDGIPQYSVWKFQISAITNAGEGDPSSFTYGASCRCPKILYSNFFVHPPYLTVDDDGSFDGVFYNITEQMIKWACGNCKNGHGETDLNMKSNGKGGDAYKPGAIDLVDDIDDIPHISFPVYGNKYMDKYMGMYEYIHFMDSPGVVFITIDNPAGTAGQRIITAVFGCLPLLLIAVLMAVLAGFIVWFLEFRSNPEQFSPSFFSGFWDGFWWAYISMTTVGYGDRFTVTDAGKVFSMIWTLTGIVIISMLTGSIATDLTSETVEQDIMLYGAKVAAIHNSSEYRLGILKNAKVNTDKKYGNFEELKQALRARQVQGILIDLYVAAENQKSIFDSEIKIKKILDKEFGYGVVLSGASAVVQQRCRDFIKKNIADITKLIERKTKTIESNEEDASEGEEEINLFDSNSTMFRSFLMFSCAFLGCAYILGFIYHFGWYLPKRRAICKVHQGNDEKSKDNCALYKDELLQEMHKMVEEFHQTQMKKLENMKKRYKQEILQILKKEKSITNKKSFLKIGEGKILFCLKDQHGVRGLSFKQKT</sequence>
<dbReference type="FunFam" id="2.60.40.10:FF:000028">
    <property type="entry name" value="Neuronal cell adhesion molecule"/>
    <property type="match status" value="2"/>
</dbReference>
<dbReference type="CDD" id="cd00063">
    <property type="entry name" value="FN3"/>
    <property type="match status" value="3"/>
</dbReference>
<feature type="transmembrane region" description="Helical" evidence="7">
    <location>
        <begin position="505"/>
        <end position="533"/>
    </location>
</feature>
<keyword evidence="4" id="KW-0675">Receptor</keyword>
<dbReference type="InterPro" id="IPR003961">
    <property type="entry name" value="FN3_dom"/>
</dbReference>
<organism evidence="9 10">
    <name type="scientific">Actinia tenebrosa</name>
    <name type="common">Australian red waratah sea anemone</name>
    <dbReference type="NCBI Taxonomy" id="6105"/>
    <lineage>
        <taxon>Eukaryota</taxon>
        <taxon>Metazoa</taxon>
        <taxon>Cnidaria</taxon>
        <taxon>Anthozoa</taxon>
        <taxon>Hexacorallia</taxon>
        <taxon>Actiniaria</taxon>
        <taxon>Actiniidae</taxon>
        <taxon>Actinia</taxon>
    </lineage>
</organism>
<evidence type="ECO:0000256" key="1">
    <source>
        <dbReference type="ARBA" id="ARBA00022729"/>
    </source>
</evidence>
<keyword evidence="7" id="KW-1133">Transmembrane helix</keyword>
<keyword evidence="5" id="KW-0325">Glycoprotein</keyword>
<dbReference type="GO" id="GO:0004896">
    <property type="term" value="F:cytokine receptor activity"/>
    <property type="evidence" value="ECO:0007669"/>
    <property type="project" value="TreeGrafter"/>
</dbReference>
<dbReference type="Proteomes" id="UP000515163">
    <property type="component" value="Unplaced"/>
</dbReference>
<feature type="transmembrane region" description="Helical" evidence="7">
    <location>
        <begin position="756"/>
        <end position="780"/>
    </location>
</feature>
<reference evidence="10" key="1">
    <citation type="submission" date="2025-08" db="UniProtKB">
        <authorList>
            <consortium name="RefSeq"/>
        </authorList>
    </citation>
    <scope>IDENTIFICATION</scope>
</reference>
<dbReference type="KEGG" id="aten:116300451"/>
<dbReference type="InterPro" id="IPR036116">
    <property type="entry name" value="FN3_sf"/>
</dbReference>
<dbReference type="SUPFAM" id="SSF81324">
    <property type="entry name" value="Voltage-gated potassium channels"/>
    <property type="match status" value="1"/>
</dbReference>
<evidence type="ECO:0000256" key="7">
    <source>
        <dbReference type="SAM" id="Phobius"/>
    </source>
</evidence>
<dbReference type="RefSeq" id="XP_031565189.1">
    <property type="nucleotide sequence ID" value="XM_031709329.1"/>
</dbReference>
<keyword evidence="9" id="KW-1185">Reference proteome</keyword>
<feature type="transmembrane region" description="Helical" evidence="7">
    <location>
        <begin position="578"/>
        <end position="599"/>
    </location>
</feature>
<dbReference type="GO" id="GO:0043235">
    <property type="term" value="C:receptor complex"/>
    <property type="evidence" value="ECO:0007669"/>
    <property type="project" value="TreeGrafter"/>
</dbReference>
<dbReference type="PRINTS" id="PR00169">
    <property type="entry name" value="KCHANNEL"/>
</dbReference>
<dbReference type="PROSITE" id="PS50853">
    <property type="entry name" value="FN3"/>
    <property type="match status" value="3"/>
</dbReference>
<evidence type="ECO:0000256" key="2">
    <source>
        <dbReference type="ARBA" id="ARBA00022737"/>
    </source>
</evidence>
<evidence type="ECO:0000313" key="9">
    <source>
        <dbReference type="Proteomes" id="UP000515163"/>
    </source>
</evidence>
<gene>
    <name evidence="10" type="primary">LOC116300451</name>
</gene>
<dbReference type="AlphaFoldDB" id="A0A6P8I9D7"/>
<evidence type="ECO:0000259" key="8">
    <source>
        <dbReference type="PROSITE" id="PS50853"/>
    </source>
</evidence>
<proteinExistence type="predicted"/>
<dbReference type="InterPro" id="IPR013099">
    <property type="entry name" value="K_chnl_dom"/>
</dbReference>
<name>A0A6P8I9D7_ACTTE</name>
<dbReference type="InterPro" id="IPR013783">
    <property type="entry name" value="Ig-like_fold"/>
</dbReference>
<protein>
    <submittedName>
        <fullName evidence="10">Uncharacterized protein LOC116300451</fullName>
    </submittedName>
</protein>
<evidence type="ECO:0000256" key="6">
    <source>
        <dbReference type="SAM" id="Coils"/>
    </source>
</evidence>
<evidence type="ECO:0000256" key="3">
    <source>
        <dbReference type="ARBA" id="ARBA00023157"/>
    </source>
</evidence>
<keyword evidence="7" id="KW-0812">Transmembrane</keyword>
<dbReference type="OrthoDB" id="6020478at2759"/>
<evidence type="ECO:0000313" key="10">
    <source>
        <dbReference type="RefSeq" id="XP_031565189.1"/>
    </source>
</evidence>
<keyword evidence="2" id="KW-0677">Repeat</keyword>
<dbReference type="PANTHER" id="PTHR23036">
    <property type="entry name" value="CYTOKINE RECEPTOR"/>
    <property type="match status" value="1"/>
</dbReference>
<keyword evidence="3" id="KW-1015">Disulfide bond</keyword>
<dbReference type="GO" id="GO:0019955">
    <property type="term" value="F:cytokine binding"/>
    <property type="evidence" value="ECO:0007669"/>
    <property type="project" value="TreeGrafter"/>
</dbReference>
<dbReference type="SMART" id="SM00060">
    <property type="entry name" value="FN3"/>
    <property type="match status" value="3"/>
</dbReference>
<feature type="coiled-coil region" evidence="6">
    <location>
        <begin position="817"/>
        <end position="844"/>
    </location>
</feature>
<feature type="domain" description="Fibronectin type-III" evidence="8">
    <location>
        <begin position="279"/>
        <end position="384"/>
    </location>
</feature>
<feature type="domain" description="Fibronectin type-III" evidence="8">
    <location>
        <begin position="79"/>
        <end position="172"/>
    </location>
</feature>
<dbReference type="Pfam" id="PF07885">
    <property type="entry name" value="Ion_trans_2"/>
    <property type="match status" value="1"/>
</dbReference>
<feature type="transmembrane region" description="Helical" evidence="7">
    <location>
        <begin position="545"/>
        <end position="566"/>
    </location>
</feature>
<dbReference type="GeneID" id="116300451"/>
<dbReference type="GO" id="GO:0009897">
    <property type="term" value="C:external side of plasma membrane"/>
    <property type="evidence" value="ECO:0007669"/>
    <property type="project" value="TreeGrafter"/>
</dbReference>
<dbReference type="InterPro" id="IPR050379">
    <property type="entry name" value="Type-I_Cytokine_Rcpt"/>
</dbReference>
<evidence type="ECO:0000256" key="5">
    <source>
        <dbReference type="ARBA" id="ARBA00023180"/>
    </source>
</evidence>
<dbReference type="Gene3D" id="1.10.287.70">
    <property type="match status" value="1"/>
</dbReference>